<dbReference type="PANTHER" id="PTHR22796:SF6">
    <property type="entry name" value="INTERFERON-INDUCED VERY LARGE GTPASE 1-RELATED"/>
    <property type="match status" value="1"/>
</dbReference>
<sequence length="358" mass="41694">MSCFIFQKYCQGASSTAIFGEFVCNKLKDPIQQNVYKKTARDLADEMRTNCESLNGNRSNLEKHILRTLAEKQDFNAYMIYIKNPKEHFKNFIRGEVSQYITERFEDSVRPKIENSIKLLEQQITEAAHESAKQANADLWLHHFTRQLSGVLVFSVNDLTGVNQDDVEVSFLEDVIKKELPSIITDIISKFSTETFPVKLEHKDRPDEILIDHFCQCCWVQCPFCASICTNTIKNHDGDHSVPFHRNNGLNGWFYRGTTNLAINICTSAVASNQSFYPNSSDDVKVPWKEYRKGGPKYASWSITPDLSELPYWKWFVCRFQTDLENHYEKTYQRRGKIPDEWRKYSQEEAIESLNKYI</sequence>
<dbReference type="PANTHER" id="PTHR22796">
    <property type="entry name" value="URG4-RELATED"/>
    <property type="match status" value="1"/>
</dbReference>
<reference evidence="1" key="2">
    <citation type="submission" date="2025-09" db="UniProtKB">
        <authorList>
            <consortium name="Ensembl"/>
        </authorList>
    </citation>
    <scope>IDENTIFICATION</scope>
</reference>
<name>A0A671P5Q8_9TELE</name>
<dbReference type="AlphaFoldDB" id="A0A671P5Q8"/>
<protein>
    <recommendedName>
        <fullName evidence="3">Interferon-induced very large GTPase 1</fullName>
    </recommendedName>
</protein>
<dbReference type="Ensembl" id="ENSSANT00000056086.1">
    <property type="protein sequence ID" value="ENSSANP00000052752.1"/>
    <property type="gene ID" value="ENSSANG00000026398.1"/>
</dbReference>
<keyword evidence="2" id="KW-1185">Reference proteome</keyword>
<dbReference type="Proteomes" id="UP000472260">
    <property type="component" value="Unassembled WGS sequence"/>
</dbReference>
<evidence type="ECO:0000313" key="2">
    <source>
        <dbReference type="Proteomes" id="UP000472260"/>
    </source>
</evidence>
<evidence type="ECO:0000313" key="1">
    <source>
        <dbReference type="Ensembl" id="ENSSANP00000052752.1"/>
    </source>
</evidence>
<proteinExistence type="predicted"/>
<reference evidence="1" key="1">
    <citation type="submission" date="2025-08" db="UniProtKB">
        <authorList>
            <consortium name="Ensembl"/>
        </authorList>
    </citation>
    <scope>IDENTIFICATION</scope>
</reference>
<accession>A0A671P5Q8</accession>
<evidence type="ECO:0008006" key="3">
    <source>
        <dbReference type="Google" id="ProtNLM"/>
    </source>
</evidence>
<organism evidence="1 2">
    <name type="scientific">Sinocyclocheilus anshuiensis</name>
    <dbReference type="NCBI Taxonomy" id="1608454"/>
    <lineage>
        <taxon>Eukaryota</taxon>
        <taxon>Metazoa</taxon>
        <taxon>Chordata</taxon>
        <taxon>Craniata</taxon>
        <taxon>Vertebrata</taxon>
        <taxon>Euteleostomi</taxon>
        <taxon>Actinopterygii</taxon>
        <taxon>Neopterygii</taxon>
        <taxon>Teleostei</taxon>
        <taxon>Ostariophysi</taxon>
        <taxon>Cypriniformes</taxon>
        <taxon>Cyprinidae</taxon>
        <taxon>Cyprininae</taxon>
        <taxon>Sinocyclocheilus</taxon>
    </lineage>
</organism>